<dbReference type="SMART" id="SM00382">
    <property type="entry name" value="AAA"/>
    <property type="match status" value="2"/>
</dbReference>
<dbReference type="PANTHER" id="PTHR43776:SF7">
    <property type="entry name" value="D,D-DIPEPTIDE TRANSPORT ATP-BINDING PROTEIN DDPF-RELATED"/>
    <property type="match status" value="1"/>
</dbReference>
<dbReference type="NCBIfam" id="NF008453">
    <property type="entry name" value="PRK11308.1"/>
    <property type="match status" value="2"/>
</dbReference>
<feature type="domain" description="ABC transporter" evidence="5">
    <location>
        <begin position="290"/>
        <end position="531"/>
    </location>
</feature>
<dbReference type="Gene3D" id="3.40.50.300">
    <property type="entry name" value="P-loop containing nucleotide triphosphate hydrolases"/>
    <property type="match status" value="2"/>
</dbReference>
<dbReference type="PANTHER" id="PTHR43776">
    <property type="entry name" value="TRANSPORT ATP-BINDING PROTEIN"/>
    <property type="match status" value="1"/>
</dbReference>
<dbReference type="CDD" id="cd03257">
    <property type="entry name" value="ABC_NikE_OppD_transporters"/>
    <property type="match status" value="2"/>
</dbReference>
<organism evidence="6 7">
    <name type="scientific">Cellvibrio japonicus (strain Ueda107)</name>
    <name type="common">Pseudomonas fluorescens subsp. cellulosa</name>
    <dbReference type="NCBI Taxonomy" id="498211"/>
    <lineage>
        <taxon>Bacteria</taxon>
        <taxon>Pseudomonadati</taxon>
        <taxon>Pseudomonadota</taxon>
        <taxon>Gammaproteobacteria</taxon>
        <taxon>Cellvibrionales</taxon>
        <taxon>Cellvibrionaceae</taxon>
        <taxon>Cellvibrio</taxon>
    </lineage>
</organism>
<accession>B3PHQ3</accession>
<dbReference type="KEGG" id="cja:CJA_2054"/>
<dbReference type="InterPro" id="IPR050319">
    <property type="entry name" value="ABC_transp_ATP-bind"/>
</dbReference>
<dbReference type="HOGENOM" id="CLU_000604_86_0_6"/>
<dbReference type="GO" id="GO:0055085">
    <property type="term" value="P:transmembrane transport"/>
    <property type="evidence" value="ECO:0007669"/>
    <property type="project" value="UniProtKB-ARBA"/>
</dbReference>
<evidence type="ECO:0000256" key="2">
    <source>
        <dbReference type="ARBA" id="ARBA00022448"/>
    </source>
</evidence>
<dbReference type="SUPFAM" id="SSF52540">
    <property type="entry name" value="P-loop containing nucleoside triphosphate hydrolases"/>
    <property type="match status" value="2"/>
</dbReference>
<dbReference type="GO" id="GO:0015833">
    <property type="term" value="P:peptide transport"/>
    <property type="evidence" value="ECO:0007669"/>
    <property type="project" value="InterPro"/>
</dbReference>
<evidence type="ECO:0000256" key="1">
    <source>
        <dbReference type="ARBA" id="ARBA00005417"/>
    </source>
</evidence>
<protein>
    <submittedName>
        <fullName evidence="6">Peptide ABC transporter, ATP-binding protein</fullName>
    </submittedName>
</protein>
<sequence>MTGQALLNVDSLRVVFNTRDGQTVAVEDLSFSLNPGEVLGIVGESGSGKSVACYSLLGLIPSPPGQVERGRALFHGEDLLQMGDKQLRGIRGNKIAMIFQDPMTCLNPYMRVVDQLVEVLLEHRDITRRDARAKAIAALDEVGIRDAAKRVDDYPHQFSGGMRQRVMIAMALLAEPELLIADEPTTALDVTVQAQILALIKDLQRTRQLAVIFITHDLGVAAQMADHILVMEKGRLVEQGETSAIFQAPKEEYTRKLLAAVLTTAKPVPSAARHDAPALLSVKHLNTWFTQHTGVFFRRVLNQVRGVDDISIRIQPGEILGVVGESGSGKSTLGRSIIRLVEPDSGEVIFAGTDLLSLNPEQLKQRRSQVQMIFQDPYASLNPRMTVFDTLAEPLLLHGIANKQTVVEQVNQLMDDVGLDRRFIRKYPHEFSGGQRQRIAIARALAPKPRLIIADEPVSALDVTIRAQILALLLDLTQKHNLTMLFISHDMSVVRYLCDRVMVMQKGKLIEAGDTETLFAHPQQEYTRQLLAAIPTL</sequence>
<dbReference type="eggNOG" id="COG4172">
    <property type="taxonomic scope" value="Bacteria"/>
</dbReference>
<dbReference type="Pfam" id="PF08352">
    <property type="entry name" value="oligo_HPY"/>
    <property type="match status" value="2"/>
</dbReference>
<keyword evidence="4 6" id="KW-0067">ATP-binding</keyword>
<dbReference type="STRING" id="498211.CJA_2054"/>
<evidence type="ECO:0000256" key="4">
    <source>
        <dbReference type="ARBA" id="ARBA00022840"/>
    </source>
</evidence>
<evidence type="ECO:0000313" key="7">
    <source>
        <dbReference type="Proteomes" id="UP000001036"/>
    </source>
</evidence>
<dbReference type="AlphaFoldDB" id="B3PHQ3"/>
<dbReference type="InterPro" id="IPR027417">
    <property type="entry name" value="P-loop_NTPase"/>
</dbReference>
<dbReference type="InterPro" id="IPR013563">
    <property type="entry name" value="Oligopep_ABC_C"/>
</dbReference>
<dbReference type="InterPro" id="IPR017871">
    <property type="entry name" value="ABC_transporter-like_CS"/>
</dbReference>
<dbReference type="PROSITE" id="PS00211">
    <property type="entry name" value="ABC_TRANSPORTER_1"/>
    <property type="match status" value="2"/>
</dbReference>
<dbReference type="InterPro" id="IPR003439">
    <property type="entry name" value="ABC_transporter-like_ATP-bd"/>
</dbReference>
<dbReference type="Pfam" id="PF00005">
    <property type="entry name" value="ABC_tran"/>
    <property type="match status" value="2"/>
</dbReference>
<dbReference type="NCBIfam" id="NF007739">
    <property type="entry name" value="PRK10419.1"/>
    <property type="match status" value="2"/>
</dbReference>
<gene>
    <name evidence="6" type="ordered locus">CJA_2054</name>
</gene>
<evidence type="ECO:0000259" key="5">
    <source>
        <dbReference type="PROSITE" id="PS50893"/>
    </source>
</evidence>
<dbReference type="Proteomes" id="UP000001036">
    <property type="component" value="Chromosome"/>
</dbReference>
<dbReference type="PROSITE" id="PS50893">
    <property type="entry name" value="ABC_TRANSPORTER_2"/>
    <property type="match status" value="2"/>
</dbReference>
<dbReference type="OrthoDB" id="9784450at2"/>
<comment type="similarity">
    <text evidence="1">Belongs to the ABC transporter superfamily.</text>
</comment>
<reference evidence="6 7" key="1">
    <citation type="journal article" date="2008" name="J. Bacteriol.">
        <title>Insights into plant cell wall degradation from the genome sequence of the soil bacterium Cellvibrio japonicus.</title>
        <authorList>
            <person name="Deboy R.T."/>
            <person name="Mongodin E.F."/>
            <person name="Fouts D.E."/>
            <person name="Tailford L.E."/>
            <person name="Khouri H."/>
            <person name="Emerson J.B."/>
            <person name="Mohamoud Y."/>
            <person name="Watkins K."/>
            <person name="Henrissat B."/>
            <person name="Gilbert H.J."/>
            <person name="Nelson K.E."/>
        </authorList>
    </citation>
    <scope>NUCLEOTIDE SEQUENCE [LARGE SCALE GENOMIC DNA]</scope>
    <source>
        <strain evidence="6 7">Ueda107</strain>
    </source>
</reference>
<proteinExistence type="inferred from homology"/>
<evidence type="ECO:0000313" key="6">
    <source>
        <dbReference type="EMBL" id="ACE85847.1"/>
    </source>
</evidence>
<dbReference type="RefSeq" id="WP_012487661.1">
    <property type="nucleotide sequence ID" value="NC_010995.1"/>
</dbReference>
<evidence type="ECO:0000256" key="3">
    <source>
        <dbReference type="ARBA" id="ARBA00022741"/>
    </source>
</evidence>
<keyword evidence="2" id="KW-0813">Transport</keyword>
<dbReference type="GO" id="GO:0005524">
    <property type="term" value="F:ATP binding"/>
    <property type="evidence" value="ECO:0007669"/>
    <property type="project" value="UniProtKB-KW"/>
</dbReference>
<keyword evidence="7" id="KW-1185">Reference proteome</keyword>
<dbReference type="GO" id="GO:0016887">
    <property type="term" value="F:ATP hydrolysis activity"/>
    <property type="evidence" value="ECO:0007669"/>
    <property type="project" value="InterPro"/>
</dbReference>
<feature type="domain" description="ABC transporter" evidence="5">
    <location>
        <begin position="7"/>
        <end position="258"/>
    </location>
</feature>
<dbReference type="InterPro" id="IPR003593">
    <property type="entry name" value="AAA+_ATPase"/>
</dbReference>
<dbReference type="EMBL" id="CP000934">
    <property type="protein sequence ID" value="ACE85847.1"/>
    <property type="molecule type" value="Genomic_DNA"/>
</dbReference>
<dbReference type="FunFam" id="3.40.50.300:FF:000016">
    <property type="entry name" value="Oligopeptide ABC transporter ATP-binding component"/>
    <property type="match status" value="2"/>
</dbReference>
<keyword evidence="3" id="KW-0547">Nucleotide-binding</keyword>
<name>B3PHQ3_CELJU</name>